<evidence type="ECO:0000313" key="3">
    <source>
        <dbReference type="Proteomes" id="UP000596938"/>
    </source>
</evidence>
<proteinExistence type="predicted"/>
<evidence type="ECO:0000259" key="1">
    <source>
        <dbReference type="Pfam" id="PF04233"/>
    </source>
</evidence>
<dbReference type="EMBL" id="BMKU01000001">
    <property type="protein sequence ID" value="GGG83683.1"/>
    <property type="molecule type" value="Genomic_DNA"/>
</dbReference>
<sequence>MAVTAETLRIVDRLRADLDRMTDAQTLALTRAWVEAWDVLEPEFETAFVELLAGAADGKVSRAVAAKNIRLRDALQQARIMLNELARTTDGVITNDVGTAVLDALDGHEALIGSQLPPNTAGASVSFTRMSPEALAAIVERTTEQIHSATKPLPADVERVMKRELIRGIAVGENPRATARRMLQQTEQRFNGGLTRALTIARTETLDAHRAATKASEKANKTILEGWEWHASLTARTCPSCWAKHGTRYPLDQDGPNDHQNGRCARVTITKSWKDLGFDIEEPPSLTQDAQAVFNNLTPETQRDIMGPKRLELLQSGEISWADLSTKKATAGWRDSYTATPVKDLAA</sequence>
<reference evidence="3" key="1">
    <citation type="journal article" date="2019" name="Int. J. Syst. Evol. Microbiol.">
        <title>The Global Catalogue of Microorganisms (GCM) 10K type strain sequencing project: providing services to taxonomists for standard genome sequencing and annotation.</title>
        <authorList>
            <consortium name="The Broad Institute Genomics Platform"/>
            <consortium name="The Broad Institute Genome Sequencing Center for Infectious Disease"/>
            <person name="Wu L."/>
            <person name="Ma J."/>
        </authorList>
    </citation>
    <scope>NUCLEOTIDE SEQUENCE [LARGE SCALE GENOMIC DNA]</scope>
    <source>
        <strain evidence="3">CGMCC 1.1927</strain>
    </source>
</reference>
<protein>
    <recommendedName>
        <fullName evidence="1">Phage head morphogenesis domain-containing protein</fullName>
    </recommendedName>
</protein>
<evidence type="ECO:0000313" key="2">
    <source>
        <dbReference type="EMBL" id="GGG83683.1"/>
    </source>
</evidence>
<organism evidence="2 3">
    <name type="scientific">Pseudarthrobacter polychromogenes</name>
    <dbReference type="NCBI Taxonomy" id="1676"/>
    <lineage>
        <taxon>Bacteria</taxon>
        <taxon>Bacillati</taxon>
        <taxon>Actinomycetota</taxon>
        <taxon>Actinomycetes</taxon>
        <taxon>Micrococcales</taxon>
        <taxon>Micrococcaceae</taxon>
        <taxon>Pseudarthrobacter</taxon>
    </lineage>
</organism>
<keyword evidence="3" id="KW-1185">Reference proteome</keyword>
<gene>
    <name evidence="2" type="ORF">GCM10011577_01410</name>
</gene>
<dbReference type="Pfam" id="PF04233">
    <property type="entry name" value="Phage_Mu_F"/>
    <property type="match status" value="1"/>
</dbReference>
<dbReference type="RefSeq" id="WP_188808643.1">
    <property type="nucleotide sequence ID" value="NZ_BAAAWV010000001.1"/>
</dbReference>
<accession>A0ABQ1X968</accession>
<name>A0ABQ1X968_9MICC</name>
<comment type="caution">
    <text evidence="2">The sequence shown here is derived from an EMBL/GenBank/DDBJ whole genome shotgun (WGS) entry which is preliminary data.</text>
</comment>
<feature type="domain" description="Phage head morphogenesis" evidence="1">
    <location>
        <begin position="162"/>
        <end position="265"/>
    </location>
</feature>
<dbReference type="InterPro" id="IPR006528">
    <property type="entry name" value="Phage_head_morphogenesis_dom"/>
</dbReference>
<dbReference type="Proteomes" id="UP000596938">
    <property type="component" value="Unassembled WGS sequence"/>
</dbReference>